<gene>
    <name evidence="1" type="ORF">OWR29_09635</name>
</gene>
<reference evidence="1" key="1">
    <citation type="submission" date="2022-11" db="EMBL/GenBank/DDBJ databases">
        <authorList>
            <person name="Somphong A."/>
            <person name="Phongsopitanun W."/>
        </authorList>
    </citation>
    <scope>NUCLEOTIDE SEQUENCE</scope>
    <source>
        <strain evidence="1">Pm04-4</strain>
    </source>
</reference>
<comment type="caution">
    <text evidence="1">The sequence shown here is derived from an EMBL/GenBank/DDBJ whole genome shotgun (WGS) entry which is preliminary data.</text>
</comment>
<protein>
    <submittedName>
        <fullName evidence="1">Uncharacterized protein</fullName>
    </submittedName>
</protein>
<name>A0ABT4AVJ3_9ACTN</name>
<dbReference type="EMBL" id="JAPNTZ010000003">
    <property type="protein sequence ID" value="MCY1138258.1"/>
    <property type="molecule type" value="Genomic_DNA"/>
</dbReference>
<dbReference type="Proteomes" id="UP001151002">
    <property type="component" value="Unassembled WGS sequence"/>
</dbReference>
<keyword evidence="2" id="KW-1185">Reference proteome</keyword>
<evidence type="ECO:0000313" key="1">
    <source>
        <dbReference type="EMBL" id="MCY1138258.1"/>
    </source>
</evidence>
<accession>A0ABT4AVJ3</accession>
<dbReference type="RefSeq" id="WP_267562232.1">
    <property type="nucleotide sequence ID" value="NZ_JAPNTZ010000003.1"/>
</dbReference>
<proteinExistence type="predicted"/>
<evidence type="ECO:0000313" key="2">
    <source>
        <dbReference type="Proteomes" id="UP001151002"/>
    </source>
</evidence>
<sequence>MSFIAPDACTLPTAEQPLRVAEFDALFATALRGVEQPEPTRARFLFTDEPGLAHTVRNLTAREAECCSFFAFTITEDPLLLEVEVPSRYADVLAALVGRARVA</sequence>
<organism evidence="1 2">
    <name type="scientific">Paractinoplanes pyxinae</name>
    <dbReference type="NCBI Taxonomy" id="2997416"/>
    <lineage>
        <taxon>Bacteria</taxon>
        <taxon>Bacillati</taxon>
        <taxon>Actinomycetota</taxon>
        <taxon>Actinomycetes</taxon>
        <taxon>Micromonosporales</taxon>
        <taxon>Micromonosporaceae</taxon>
        <taxon>Paractinoplanes</taxon>
    </lineage>
</organism>